<name>A0A8S3U5L9_MYTED</name>
<dbReference type="InterPro" id="IPR007110">
    <property type="entry name" value="Ig-like_dom"/>
</dbReference>
<accession>A0A8S3U5L9</accession>
<keyword evidence="4" id="KW-1185">Reference proteome</keyword>
<gene>
    <name evidence="3" type="ORF">MEDL_48496</name>
</gene>
<dbReference type="Gene3D" id="2.60.40.10">
    <property type="entry name" value="Immunoglobulins"/>
    <property type="match status" value="1"/>
</dbReference>
<keyword evidence="1" id="KW-0472">Membrane</keyword>
<evidence type="ECO:0000259" key="2">
    <source>
        <dbReference type="PROSITE" id="PS50835"/>
    </source>
</evidence>
<dbReference type="InterPro" id="IPR013783">
    <property type="entry name" value="Ig-like_fold"/>
</dbReference>
<keyword evidence="1" id="KW-0812">Transmembrane</keyword>
<reference evidence="3" key="1">
    <citation type="submission" date="2021-03" db="EMBL/GenBank/DDBJ databases">
        <authorList>
            <person name="Bekaert M."/>
        </authorList>
    </citation>
    <scope>NUCLEOTIDE SEQUENCE</scope>
</reference>
<dbReference type="SUPFAM" id="SSF48726">
    <property type="entry name" value="Immunoglobulin"/>
    <property type="match status" value="1"/>
</dbReference>
<evidence type="ECO:0000313" key="4">
    <source>
        <dbReference type="Proteomes" id="UP000683360"/>
    </source>
</evidence>
<dbReference type="EMBL" id="CAJPWZ010002336">
    <property type="protein sequence ID" value="CAG2235973.1"/>
    <property type="molecule type" value="Genomic_DNA"/>
</dbReference>
<dbReference type="AlphaFoldDB" id="A0A8S3U5L9"/>
<proteinExistence type="predicted"/>
<comment type="caution">
    <text evidence="3">The sequence shown here is derived from an EMBL/GenBank/DDBJ whole genome shotgun (WGS) entry which is preliminary data.</text>
</comment>
<feature type="transmembrane region" description="Helical" evidence="1">
    <location>
        <begin position="236"/>
        <end position="260"/>
    </location>
</feature>
<organism evidence="3 4">
    <name type="scientific">Mytilus edulis</name>
    <name type="common">Blue mussel</name>
    <dbReference type="NCBI Taxonomy" id="6550"/>
    <lineage>
        <taxon>Eukaryota</taxon>
        <taxon>Metazoa</taxon>
        <taxon>Spiralia</taxon>
        <taxon>Lophotrochozoa</taxon>
        <taxon>Mollusca</taxon>
        <taxon>Bivalvia</taxon>
        <taxon>Autobranchia</taxon>
        <taxon>Pteriomorphia</taxon>
        <taxon>Mytilida</taxon>
        <taxon>Mytiloidea</taxon>
        <taxon>Mytilidae</taxon>
        <taxon>Mytilinae</taxon>
        <taxon>Mytilus</taxon>
    </lineage>
</organism>
<dbReference type="PROSITE" id="PS50835">
    <property type="entry name" value="IG_LIKE"/>
    <property type="match status" value="1"/>
</dbReference>
<evidence type="ECO:0000313" key="3">
    <source>
        <dbReference type="EMBL" id="CAG2235973.1"/>
    </source>
</evidence>
<feature type="domain" description="Ig-like" evidence="2">
    <location>
        <begin position="20"/>
        <end position="129"/>
    </location>
</feature>
<sequence length="287" mass="32985">MFSNNNSVGELTTPGELTSPKLSSQKYTIPVYWSVSSVPAMFGQNTVLTCHLEDILTNPKDCAVRQWSGGPDRRGLVYNGYSSNKNKYEEDIYFGSFDFSLIIKNLTESDINVNYSCSCGFHSSTRNLSLNENWFHYPPSGIHVLFSLEYDLLRVVLDIKRVYPVPNCSLYFNNILSLKIVPVTNKANGFVYSVTYNASYRLSEKDFYESIPLHLNNATRRHDQEKVAQTTKFPSYTIALIAVALLLITVFIFVIIVWKYRQRCQCKQKRQIQKKANDTKEKELFIE</sequence>
<protein>
    <recommendedName>
        <fullName evidence="2">Ig-like domain-containing protein</fullName>
    </recommendedName>
</protein>
<evidence type="ECO:0000256" key="1">
    <source>
        <dbReference type="SAM" id="Phobius"/>
    </source>
</evidence>
<dbReference type="Proteomes" id="UP000683360">
    <property type="component" value="Unassembled WGS sequence"/>
</dbReference>
<keyword evidence="1" id="KW-1133">Transmembrane helix</keyword>
<dbReference type="InterPro" id="IPR036179">
    <property type="entry name" value="Ig-like_dom_sf"/>
</dbReference>